<name>A0AAP0LGD5_9MAGN</name>
<dbReference type="InterPro" id="IPR014720">
    <property type="entry name" value="dsRBD_dom"/>
</dbReference>
<evidence type="ECO:0000256" key="1">
    <source>
        <dbReference type="ARBA" id="ARBA00022737"/>
    </source>
</evidence>
<reference evidence="6 7" key="1">
    <citation type="submission" date="2024-01" db="EMBL/GenBank/DDBJ databases">
        <title>Genome assemblies of Stephania.</title>
        <authorList>
            <person name="Yang L."/>
        </authorList>
    </citation>
    <scope>NUCLEOTIDE SEQUENCE [LARGE SCALE GENOMIC DNA]</scope>
    <source>
        <strain evidence="6">YNDBR</strain>
        <tissue evidence="6">Leaf</tissue>
    </source>
</reference>
<feature type="region of interest" description="Disordered" evidence="4">
    <location>
        <begin position="260"/>
        <end position="286"/>
    </location>
</feature>
<proteinExistence type="predicted"/>
<comment type="caution">
    <text evidence="6">The sequence shown here is derived from an EMBL/GenBank/DDBJ whole genome shotgun (WGS) entry which is preliminary data.</text>
</comment>
<evidence type="ECO:0000256" key="4">
    <source>
        <dbReference type="SAM" id="MobiDB-lite"/>
    </source>
</evidence>
<feature type="region of interest" description="Disordered" evidence="4">
    <location>
        <begin position="71"/>
        <end position="120"/>
    </location>
</feature>
<dbReference type="GO" id="GO:0003723">
    <property type="term" value="F:RNA binding"/>
    <property type="evidence" value="ECO:0007669"/>
    <property type="project" value="UniProtKB-UniRule"/>
</dbReference>
<keyword evidence="7" id="KW-1185">Reference proteome</keyword>
<dbReference type="EMBL" id="JBBNAF010000001">
    <property type="protein sequence ID" value="KAK9170178.1"/>
    <property type="molecule type" value="Genomic_DNA"/>
</dbReference>
<feature type="compositionally biased region" description="Low complexity" evidence="4">
    <location>
        <begin position="78"/>
        <end position="94"/>
    </location>
</feature>
<organism evidence="6 7">
    <name type="scientific">Stephania yunnanensis</name>
    <dbReference type="NCBI Taxonomy" id="152371"/>
    <lineage>
        <taxon>Eukaryota</taxon>
        <taxon>Viridiplantae</taxon>
        <taxon>Streptophyta</taxon>
        <taxon>Embryophyta</taxon>
        <taxon>Tracheophyta</taxon>
        <taxon>Spermatophyta</taxon>
        <taxon>Magnoliopsida</taxon>
        <taxon>Ranunculales</taxon>
        <taxon>Menispermaceae</taxon>
        <taxon>Menispermoideae</taxon>
        <taxon>Cissampelideae</taxon>
        <taxon>Stephania</taxon>
    </lineage>
</organism>
<keyword evidence="1" id="KW-0677">Repeat</keyword>
<evidence type="ECO:0000256" key="2">
    <source>
        <dbReference type="ARBA" id="ARBA00022884"/>
    </source>
</evidence>
<evidence type="ECO:0000256" key="3">
    <source>
        <dbReference type="PROSITE-ProRule" id="PRU00266"/>
    </source>
</evidence>
<dbReference type="Gene3D" id="3.30.160.20">
    <property type="match status" value="2"/>
</dbReference>
<gene>
    <name evidence="6" type="ORF">Syun_002318</name>
</gene>
<accession>A0AAP0LGD5</accession>
<feature type="domain" description="DRBM" evidence="5">
    <location>
        <begin position="140"/>
        <end position="208"/>
    </location>
</feature>
<dbReference type="SUPFAM" id="SSF54768">
    <property type="entry name" value="dsRNA-binding domain-like"/>
    <property type="match status" value="2"/>
</dbReference>
<feature type="domain" description="DRBM" evidence="5">
    <location>
        <begin position="1"/>
        <end position="70"/>
    </location>
</feature>
<evidence type="ECO:0000313" key="7">
    <source>
        <dbReference type="Proteomes" id="UP001420932"/>
    </source>
</evidence>
<dbReference type="AlphaFoldDB" id="A0AAP0LGD5"/>
<keyword evidence="2 3" id="KW-0694">RNA-binding</keyword>
<dbReference type="Pfam" id="PF00035">
    <property type="entry name" value="dsrm"/>
    <property type="match status" value="2"/>
</dbReference>
<dbReference type="PROSITE" id="PS50137">
    <property type="entry name" value="DS_RBD"/>
    <property type="match status" value="2"/>
</dbReference>
<dbReference type="SMART" id="SM00358">
    <property type="entry name" value="DSRM"/>
    <property type="match status" value="2"/>
</dbReference>
<protein>
    <recommendedName>
        <fullName evidence="5">DRBM domain-containing protein</fullName>
    </recommendedName>
</protein>
<evidence type="ECO:0000313" key="6">
    <source>
        <dbReference type="EMBL" id="KAK9170178.1"/>
    </source>
</evidence>
<sequence length="426" mass="46244">MYKSKLQELCQGRRWSLPEYSMSREGLDHAPRFKACIVVNGVQFESSDLCRTAKQAQNEVSKLAYEHFVRPLEPPSPSSTASSSSSSSSRGSSSTNVAMPDSNEKQAELPKNPETSVSPANLVKESVVRISWNMEQDPSLYKNLLQDLVHKEGFPLPTYVTAQSGPPHIPTFICTVEIEGNGFQGIAAKTKKQAEINAAKVAYHSLLERRASRKSVFLDQSSHAKGTNARLSSSFASIPIVIVDFEKGLELTKTLNPTSSLESFEHTESNEVADQEMHSAASASSSLQSNVADLEMNSAETILASAWSSSQSNEKLETSSKSTSGKSSDEVYASLRDPFPSVGASLEEGGSTALTDSECSEDVVTKLNDLNTNLPAETNSLLCVKKVQVFPRRVGMQLPDGTTVLPISDDKWVAVSFDCPSHQIKE</sequence>
<evidence type="ECO:0000259" key="5">
    <source>
        <dbReference type="PROSITE" id="PS50137"/>
    </source>
</evidence>
<dbReference type="PANTHER" id="PTHR46031:SF16">
    <property type="entry name" value="DOUBLE-STRANDED RNA-BINDING PROTEIN 4"/>
    <property type="match status" value="1"/>
</dbReference>
<dbReference type="Proteomes" id="UP001420932">
    <property type="component" value="Unassembled WGS sequence"/>
</dbReference>
<dbReference type="PANTHER" id="PTHR46031">
    <property type="match status" value="1"/>
</dbReference>